<name>J0WRL3_AURST</name>
<evidence type="ECO:0000313" key="1">
    <source>
        <dbReference type="EMBL" id="EJD35366.1"/>
    </source>
</evidence>
<sequence length="130" mass="15083">VQDSKHGLKTARNQLYTGARLLALGNYPLLYTHLHELALLPGSPLFNRDVIKVDRQEDRAAARLFSSELLDHHVTHFPERRGLSVYLFFIGGLFDAWQNRKIGHLDRILLALRCRFFLKAWRKHVEANPD</sequence>
<dbReference type="OrthoDB" id="3268677at2759"/>
<dbReference type="eggNOG" id="ENOG502QUPU">
    <property type="taxonomic scope" value="Eukaryota"/>
</dbReference>
<organism evidence="1 2">
    <name type="scientific">Auricularia subglabra (strain TFB-10046 / SS5)</name>
    <name type="common">White-rot fungus</name>
    <name type="synonym">Auricularia delicata (strain TFB10046)</name>
    <dbReference type="NCBI Taxonomy" id="717982"/>
    <lineage>
        <taxon>Eukaryota</taxon>
        <taxon>Fungi</taxon>
        <taxon>Dikarya</taxon>
        <taxon>Basidiomycota</taxon>
        <taxon>Agaricomycotina</taxon>
        <taxon>Agaricomycetes</taxon>
        <taxon>Auriculariales</taxon>
        <taxon>Auriculariaceae</taxon>
        <taxon>Auricularia</taxon>
    </lineage>
</organism>
<accession>J0WRL3</accession>
<proteinExistence type="predicted"/>
<evidence type="ECO:0000313" key="2">
    <source>
        <dbReference type="Proteomes" id="UP000006514"/>
    </source>
</evidence>
<dbReference type="OMA" id="WYFISSE"/>
<keyword evidence="2" id="KW-1185">Reference proteome</keyword>
<protein>
    <submittedName>
        <fullName evidence="1">Uncharacterized protein</fullName>
    </submittedName>
</protein>
<reference evidence="2" key="1">
    <citation type="journal article" date="2012" name="Science">
        <title>The Paleozoic origin of enzymatic lignin decomposition reconstructed from 31 fungal genomes.</title>
        <authorList>
            <person name="Floudas D."/>
            <person name="Binder M."/>
            <person name="Riley R."/>
            <person name="Barry K."/>
            <person name="Blanchette R.A."/>
            <person name="Henrissat B."/>
            <person name="Martinez A.T."/>
            <person name="Otillar R."/>
            <person name="Spatafora J.W."/>
            <person name="Yadav J.S."/>
            <person name="Aerts A."/>
            <person name="Benoit I."/>
            <person name="Boyd A."/>
            <person name="Carlson A."/>
            <person name="Copeland A."/>
            <person name="Coutinho P.M."/>
            <person name="de Vries R.P."/>
            <person name="Ferreira P."/>
            <person name="Findley K."/>
            <person name="Foster B."/>
            <person name="Gaskell J."/>
            <person name="Glotzer D."/>
            <person name="Gorecki P."/>
            <person name="Heitman J."/>
            <person name="Hesse C."/>
            <person name="Hori C."/>
            <person name="Igarashi K."/>
            <person name="Jurgens J.A."/>
            <person name="Kallen N."/>
            <person name="Kersten P."/>
            <person name="Kohler A."/>
            <person name="Kuees U."/>
            <person name="Kumar T.K.A."/>
            <person name="Kuo A."/>
            <person name="LaButti K."/>
            <person name="Larrondo L.F."/>
            <person name="Lindquist E."/>
            <person name="Ling A."/>
            <person name="Lombard V."/>
            <person name="Lucas S."/>
            <person name="Lundell T."/>
            <person name="Martin R."/>
            <person name="McLaughlin D.J."/>
            <person name="Morgenstern I."/>
            <person name="Morin E."/>
            <person name="Murat C."/>
            <person name="Nagy L.G."/>
            <person name="Nolan M."/>
            <person name="Ohm R.A."/>
            <person name="Patyshakuliyeva A."/>
            <person name="Rokas A."/>
            <person name="Ruiz-Duenas F.J."/>
            <person name="Sabat G."/>
            <person name="Salamov A."/>
            <person name="Samejima M."/>
            <person name="Schmutz J."/>
            <person name="Slot J.C."/>
            <person name="St John F."/>
            <person name="Stenlid J."/>
            <person name="Sun H."/>
            <person name="Sun S."/>
            <person name="Syed K."/>
            <person name="Tsang A."/>
            <person name="Wiebenga A."/>
            <person name="Young D."/>
            <person name="Pisabarro A."/>
            <person name="Eastwood D.C."/>
            <person name="Martin F."/>
            <person name="Cullen D."/>
            <person name="Grigoriev I.V."/>
            <person name="Hibbett D.S."/>
        </authorList>
    </citation>
    <scope>NUCLEOTIDE SEQUENCE [LARGE SCALE GENOMIC DNA]</scope>
    <source>
        <strain evidence="2">TFB10046</strain>
    </source>
</reference>
<dbReference type="Proteomes" id="UP000006514">
    <property type="component" value="Unassembled WGS sequence"/>
</dbReference>
<feature type="non-terminal residue" evidence="1">
    <location>
        <position position="1"/>
    </location>
</feature>
<dbReference type="InParanoid" id="J0WRL3"/>
<gene>
    <name evidence="1" type="ORF">AURDEDRAFT_75363</name>
</gene>
<dbReference type="KEGG" id="adl:AURDEDRAFT_75363"/>
<dbReference type="EMBL" id="JH687893">
    <property type="protein sequence ID" value="EJD35366.1"/>
    <property type="molecule type" value="Genomic_DNA"/>
</dbReference>
<dbReference type="AlphaFoldDB" id="J0WRL3"/>